<dbReference type="EMBL" id="MZMQ01000001">
    <property type="protein sequence ID" value="OQJ64025.1"/>
    <property type="molecule type" value="Genomic_DNA"/>
</dbReference>
<dbReference type="RefSeq" id="WP_094130678.1">
    <property type="nucleotide sequence ID" value="NZ_JBHUJP010000004.1"/>
</dbReference>
<dbReference type="Proteomes" id="UP000215316">
    <property type="component" value="Unassembled WGS sequence"/>
</dbReference>
<evidence type="ECO:0000313" key="1">
    <source>
        <dbReference type="EMBL" id="OQJ64025.1"/>
    </source>
</evidence>
<proteinExistence type="predicted"/>
<dbReference type="AlphaFoldDB" id="A0A225CJX1"/>
<reference evidence="1" key="1">
    <citation type="submission" date="2017-08" db="EMBL/GenBank/DDBJ databases">
        <title>Genomes of multiple Clavibacter strains from different subspecies.</title>
        <authorList>
            <person name="Yuan X.-K."/>
            <person name="Li X.-S."/>
            <person name="Nie J."/>
            <person name="De Boer S.H."/>
        </authorList>
    </citation>
    <scope>NUCLEOTIDE SEQUENCE [LARGE SCALE GENOMIC DNA]</scope>
    <source>
        <strain evidence="1">ATCC 33566</strain>
    </source>
</reference>
<accession>A0A225CJX1</accession>
<gene>
    <name evidence="1" type="ORF">B5P24_13970</name>
</gene>
<name>A0A225CJX1_9MICO</name>
<protein>
    <submittedName>
        <fullName evidence="1">Uncharacterized protein</fullName>
    </submittedName>
</protein>
<organism evidence="1 2">
    <name type="scientific">Clavibacter tessellarius</name>
    <dbReference type="NCBI Taxonomy" id="31965"/>
    <lineage>
        <taxon>Bacteria</taxon>
        <taxon>Bacillati</taxon>
        <taxon>Actinomycetota</taxon>
        <taxon>Actinomycetes</taxon>
        <taxon>Micrococcales</taxon>
        <taxon>Microbacteriaceae</taxon>
        <taxon>Clavibacter</taxon>
    </lineage>
</organism>
<sequence length="298" mass="32093">MVARELHRGSASAGSTMTGLRDMGVHFSELGGFALMSPAVVERELAPAVGDDLWGRLAADVTGDDATDRGVIIPVTVDESGHCRIGFRFDPGAEEVVAPAGPLEVVGNRVVMMKLASLLAWDPERSLFALDVPDGWYAVRVVSGRGDEVADLTVTVALSPTAGPVRRTADLDLRLAADGTRRTPGMVSIWTGRFGDEERLWEHVSLERPHRGPAGSVFMQAMGLGWYDQDRSSTVWLRRADGTTSMDLPEGAFAAAVANDLARRPDDDAAVLLYDLDARDLPEPPGLTPLRLLGAYRY</sequence>
<comment type="caution">
    <text evidence="1">The sequence shown here is derived from an EMBL/GenBank/DDBJ whole genome shotgun (WGS) entry which is preliminary data.</text>
</comment>
<evidence type="ECO:0000313" key="2">
    <source>
        <dbReference type="Proteomes" id="UP000215316"/>
    </source>
</evidence>
<keyword evidence="2" id="KW-1185">Reference proteome</keyword>